<sequence length="239" mass="25467">MPSQQLLLPNTIGEVIALTGPAGTFWGRLTPAEQAAFAAASTRSGFAAGEVIVGQGEETKQVYVVLSGHIKVIAGAAAGHGVMLAVCGPGEVLGELSAIDGEPRSATMTAIDAVDVLLLPAVRLQGLCDAHPRIGWSLLQVIARRLRETDQQRAEYGGGSTMQRVVTLLLDLSTRLGKVGVDGVHIASPFTQQELAETASTSRESMARVLRELREEGVITTGRGWFVIHRIERLRELVR</sequence>
<dbReference type="CDD" id="cd00038">
    <property type="entry name" value="CAP_ED"/>
    <property type="match status" value="1"/>
</dbReference>
<dbReference type="GO" id="GO:0003677">
    <property type="term" value="F:DNA binding"/>
    <property type="evidence" value="ECO:0007669"/>
    <property type="project" value="UniProtKB-KW"/>
</dbReference>
<keyword evidence="2" id="KW-0238">DNA-binding</keyword>
<dbReference type="SMART" id="SM00100">
    <property type="entry name" value="cNMP"/>
    <property type="match status" value="1"/>
</dbReference>
<dbReference type="SUPFAM" id="SSF51206">
    <property type="entry name" value="cAMP-binding domain-like"/>
    <property type="match status" value="1"/>
</dbReference>
<keyword evidence="1" id="KW-0805">Transcription regulation</keyword>
<evidence type="ECO:0000259" key="4">
    <source>
        <dbReference type="PROSITE" id="PS50042"/>
    </source>
</evidence>
<evidence type="ECO:0000259" key="5">
    <source>
        <dbReference type="PROSITE" id="PS51063"/>
    </source>
</evidence>
<name>A0A3E0I667_9PSEU</name>
<dbReference type="Pfam" id="PF13545">
    <property type="entry name" value="HTH_Crp_2"/>
    <property type="match status" value="1"/>
</dbReference>
<dbReference type="GO" id="GO:0005829">
    <property type="term" value="C:cytosol"/>
    <property type="evidence" value="ECO:0007669"/>
    <property type="project" value="TreeGrafter"/>
</dbReference>
<keyword evidence="3" id="KW-0804">Transcription</keyword>
<protein>
    <submittedName>
        <fullName evidence="6">CRP-like cAMP-binding protein</fullName>
    </submittedName>
</protein>
<gene>
    <name evidence="6" type="ORF">BCF44_102454</name>
</gene>
<feature type="domain" description="Cyclic nucleotide-binding" evidence="4">
    <location>
        <begin position="25"/>
        <end position="119"/>
    </location>
</feature>
<dbReference type="SUPFAM" id="SSF46785">
    <property type="entry name" value="Winged helix' DNA-binding domain"/>
    <property type="match status" value="1"/>
</dbReference>
<proteinExistence type="predicted"/>
<dbReference type="PANTHER" id="PTHR24567:SF74">
    <property type="entry name" value="HTH-TYPE TRANSCRIPTIONAL REGULATOR ARCR"/>
    <property type="match status" value="1"/>
</dbReference>
<dbReference type="EMBL" id="QUNO01000002">
    <property type="protein sequence ID" value="REH54222.1"/>
    <property type="molecule type" value="Genomic_DNA"/>
</dbReference>
<dbReference type="Proteomes" id="UP000256269">
    <property type="component" value="Unassembled WGS sequence"/>
</dbReference>
<evidence type="ECO:0000313" key="6">
    <source>
        <dbReference type="EMBL" id="REH54222.1"/>
    </source>
</evidence>
<dbReference type="PANTHER" id="PTHR24567">
    <property type="entry name" value="CRP FAMILY TRANSCRIPTIONAL REGULATORY PROTEIN"/>
    <property type="match status" value="1"/>
</dbReference>
<dbReference type="Gene3D" id="2.60.120.10">
    <property type="entry name" value="Jelly Rolls"/>
    <property type="match status" value="1"/>
</dbReference>
<reference evidence="6 7" key="1">
    <citation type="submission" date="2018-08" db="EMBL/GenBank/DDBJ databases">
        <title>Genomic Encyclopedia of Archaeal and Bacterial Type Strains, Phase II (KMG-II): from individual species to whole genera.</title>
        <authorList>
            <person name="Goeker M."/>
        </authorList>
    </citation>
    <scope>NUCLEOTIDE SEQUENCE [LARGE SCALE GENOMIC DNA]</scope>
    <source>
        <strain evidence="6 7">DSM 45791</strain>
    </source>
</reference>
<accession>A0A3E0I667</accession>
<feature type="domain" description="HTH crp-type" evidence="5">
    <location>
        <begin position="159"/>
        <end position="232"/>
    </location>
</feature>
<dbReference type="PROSITE" id="PS50042">
    <property type="entry name" value="CNMP_BINDING_3"/>
    <property type="match status" value="1"/>
</dbReference>
<organism evidence="6 7">
    <name type="scientific">Kutzneria buriramensis</name>
    <dbReference type="NCBI Taxonomy" id="1045776"/>
    <lineage>
        <taxon>Bacteria</taxon>
        <taxon>Bacillati</taxon>
        <taxon>Actinomycetota</taxon>
        <taxon>Actinomycetes</taxon>
        <taxon>Pseudonocardiales</taxon>
        <taxon>Pseudonocardiaceae</taxon>
        <taxon>Kutzneria</taxon>
    </lineage>
</organism>
<dbReference type="InterPro" id="IPR000595">
    <property type="entry name" value="cNMP-bd_dom"/>
</dbReference>
<dbReference type="PROSITE" id="PS51063">
    <property type="entry name" value="HTH_CRP_2"/>
    <property type="match status" value="1"/>
</dbReference>
<dbReference type="GO" id="GO:0003700">
    <property type="term" value="F:DNA-binding transcription factor activity"/>
    <property type="evidence" value="ECO:0007669"/>
    <property type="project" value="TreeGrafter"/>
</dbReference>
<evidence type="ECO:0000313" key="7">
    <source>
        <dbReference type="Proteomes" id="UP000256269"/>
    </source>
</evidence>
<dbReference type="AlphaFoldDB" id="A0A3E0I667"/>
<comment type="caution">
    <text evidence="6">The sequence shown here is derived from an EMBL/GenBank/DDBJ whole genome shotgun (WGS) entry which is preliminary data.</text>
</comment>
<evidence type="ECO:0000256" key="2">
    <source>
        <dbReference type="ARBA" id="ARBA00023125"/>
    </source>
</evidence>
<dbReference type="Pfam" id="PF00027">
    <property type="entry name" value="cNMP_binding"/>
    <property type="match status" value="1"/>
</dbReference>
<dbReference type="Gene3D" id="1.10.10.10">
    <property type="entry name" value="Winged helix-like DNA-binding domain superfamily/Winged helix DNA-binding domain"/>
    <property type="match status" value="1"/>
</dbReference>
<keyword evidence="7" id="KW-1185">Reference proteome</keyword>
<dbReference type="SMART" id="SM00419">
    <property type="entry name" value="HTH_CRP"/>
    <property type="match status" value="1"/>
</dbReference>
<dbReference type="InterPro" id="IPR012318">
    <property type="entry name" value="HTH_CRP"/>
</dbReference>
<dbReference type="InterPro" id="IPR050397">
    <property type="entry name" value="Env_Response_Regulators"/>
</dbReference>
<evidence type="ECO:0000256" key="1">
    <source>
        <dbReference type="ARBA" id="ARBA00023015"/>
    </source>
</evidence>
<evidence type="ECO:0000256" key="3">
    <source>
        <dbReference type="ARBA" id="ARBA00023163"/>
    </source>
</evidence>
<dbReference type="InterPro" id="IPR018490">
    <property type="entry name" value="cNMP-bd_dom_sf"/>
</dbReference>
<dbReference type="InterPro" id="IPR036388">
    <property type="entry name" value="WH-like_DNA-bd_sf"/>
</dbReference>
<dbReference type="InterPro" id="IPR014710">
    <property type="entry name" value="RmlC-like_jellyroll"/>
</dbReference>
<dbReference type="InterPro" id="IPR036390">
    <property type="entry name" value="WH_DNA-bd_sf"/>
</dbReference>